<dbReference type="AlphaFoldDB" id="A0A4V2MPN9"/>
<dbReference type="OrthoDB" id="6057488at2"/>
<sequence>MTFWAEVGQTALRYLPRFSYLRRSDPIDSVDSVCDFASTRAAFVCQKKLYGYVKTRVGTRFPKLMDDEIFVRSLNIAKLEVFAACLADMTCFCVANSLVEAEVGNDVMGGIAAECYERGIAANDDGSCGTGAADKWRAAFDDRLARTVWHTNGPAHFTDSPKALVRWAPIAEDLKKLDAEIVENSILNAWIEFRKEFTDRVDRAAVASSARA</sequence>
<evidence type="ECO:0000313" key="2">
    <source>
        <dbReference type="Proteomes" id="UP000291301"/>
    </source>
</evidence>
<dbReference type="RefSeq" id="WP_131566376.1">
    <property type="nucleotide sequence ID" value="NZ_JAINFK010000003.1"/>
</dbReference>
<keyword evidence="2" id="KW-1185">Reference proteome</keyword>
<dbReference type="EMBL" id="SJST01000002">
    <property type="protein sequence ID" value="TCD14987.1"/>
    <property type="molecule type" value="Genomic_DNA"/>
</dbReference>
<gene>
    <name evidence="1" type="ORF">E0D97_05395</name>
</gene>
<comment type="caution">
    <text evidence="1">The sequence shown here is derived from an EMBL/GenBank/DDBJ whole genome shotgun (WGS) entry which is preliminary data.</text>
</comment>
<proteinExistence type="predicted"/>
<organism evidence="1 2">
    <name type="scientific">Oricola cellulosilytica</name>
    <dbReference type="NCBI Taxonomy" id="1429082"/>
    <lineage>
        <taxon>Bacteria</taxon>
        <taxon>Pseudomonadati</taxon>
        <taxon>Pseudomonadota</taxon>
        <taxon>Alphaproteobacteria</taxon>
        <taxon>Hyphomicrobiales</taxon>
        <taxon>Ahrensiaceae</taxon>
        <taxon>Oricola</taxon>
    </lineage>
</organism>
<name>A0A4V2MPN9_9HYPH</name>
<dbReference type="Proteomes" id="UP000291301">
    <property type="component" value="Unassembled WGS sequence"/>
</dbReference>
<accession>A0A4V2MPN9</accession>
<reference evidence="1 2" key="1">
    <citation type="journal article" date="2015" name="Antonie Van Leeuwenhoek">
        <title>Oricola cellulosilytica gen. nov., sp. nov., a cellulose-degrading bacterium of the family Phyllobacteriaceae isolated from surface seashore water, and emended descriptions of Mesorhizobium loti and Phyllobacterium myrsinacearum.</title>
        <authorList>
            <person name="Hameed A."/>
            <person name="Shahina M."/>
            <person name="Lai W.A."/>
            <person name="Lin S.Y."/>
            <person name="Young L.S."/>
            <person name="Liu Y.C."/>
            <person name="Hsu Y.H."/>
            <person name="Young C.C."/>
        </authorList>
    </citation>
    <scope>NUCLEOTIDE SEQUENCE [LARGE SCALE GENOMIC DNA]</scope>
    <source>
        <strain evidence="1 2">KCTC 52183</strain>
    </source>
</reference>
<protein>
    <recommendedName>
        <fullName evidence="3">Esterase</fullName>
    </recommendedName>
</protein>
<evidence type="ECO:0000313" key="1">
    <source>
        <dbReference type="EMBL" id="TCD14987.1"/>
    </source>
</evidence>
<evidence type="ECO:0008006" key="3">
    <source>
        <dbReference type="Google" id="ProtNLM"/>
    </source>
</evidence>